<evidence type="ECO:0000256" key="2">
    <source>
        <dbReference type="SAM" id="MobiDB-lite"/>
    </source>
</evidence>
<evidence type="ECO:0000313" key="6">
    <source>
        <dbReference type="Proteomes" id="UP000748025"/>
    </source>
</evidence>
<dbReference type="PROSITE" id="PS50089">
    <property type="entry name" value="ZF_RING_2"/>
    <property type="match status" value="1"/>
</dbReference>
<dbReference type="Pfam" id="PF13639">
    <property type="entry name" value="zf-RING_2"/>
    <property type="match status" value="1"/>
</dbReference>
<evidence type="ECO:0000259" key="3">
    <source>
        <dbReference type="PROSITE" id="PS50089"/>
    </source>
</evidence>
<dbReference type="Gene3D" id="3.30.40.10">
    <property type="entry name" value="Zinc/RING finger domain, C3HC4 (zinc finger)"/>
    <property type="match status" value="1"/>
</dbReference>
<feature type="domain" description="SWIM-type" evidence="4">
    <location>
        <begin position="114"/>
        <end position="146"/>
    </location>
</feature>
<dbReference type="Proteomes" id="UP000748025">
    <property type="component" value="Unassembled WGS sequence"/>
</dbReference>
<keyword evidence="1" id="KW-0862">Zinc</keyword>
<dbReference type="PROSITE" id="PS50966">
    <property type="entry name" value="ZF_SWIM"/>
    <property type="match status" value="1"/>
</dbReference>
<sequence length="304" mass="33568">MHDLREPPSRRPESPCPQPHDAAPSSTSSKRKRAPAQQTNEPVSPSKKRKSGGHASSPKEKRMRRFRSSAPQAFHDVYERALSQRFYVLQRSRGGTEECPEETCEVAGSTGNVYSVEISQTPRCTCPHALKDNHCKHIIYILARVLQAPYHYVYQRALLSSELREIFAHAPGGGVDGAESAAPSSRSKRKSIEGDCPICFCAFDAQSPESIVWCRAACGQNMHQECFEMWARTKTGGGVTCPFCRSIWQGDAEMVNKVEKSRGTVREGYINVADQLGISTERVATLGGFTTDAEDTVDEDDGRA</sequence>
<feature type="compositionally biased region" description="Basic and acidic residues" evidence="2">
    <location>
        <begin position="1"/>
        <end position="13"/>
    </location>
</feature>
<feature type="domain" description="RING-type" evidence="3">
    <location>
        <begin position="196"/>
        <end position="245"/>
    </location>
</feature>
<proteinExistence type="predicted"/>
<feature type="region of interest" description="Disordered" evidence="2">
    <location>
        <begin position="1"/>
        <end position="69"/>
    </location>
</feature>
<dbReference type="GO" id="GO:0008270">
    <property type="term" value="F:zinc ion binding"/>
    <property type="evidence" value="ECO:0007669"/>
    <property type="project" value="UniProtKB-KW"/>
</dbReference>
<dbReference type="GO" id="GO:0061630">
    <property type="term" value="F:ubiquitin protein ligase activity"/>
    <property type="evidence" value="ECO:0007669"/>
    <property type="project" value="InterPro"/>
</dbReference>
<dbReference type="EMBL" id="SRPW01003645">
    <property type="protein sequence ID" value="KAG5986412.1"/>
    <property type="molecule type" value="Genomic_DNA"/>
</dbReference>
<keyword evidence="1" id="KW-0479">Metal-binding</keyword>
<comment type="caution">
    <text evidence="5">The sequence shown here is derived from an EMBL/GenBank/DDBJ whole genome shotgun (WGS) entry which is preliminary data.</text>
</comment>
<protein>
    <submittedName>
        <fullName evidence="5">Uncharacterized protein</fullName>
    </submittedName>
</protein>
<keyword evidence="6" id="KW-1185">Reference proteome</keyword>
<dbReference type="InterPro" id="IPR001841">
    <property type="entry name" value="Znf_RING"/>
</dbReference>
<keyword evidence="1" id="KW-0863">Zinc-finger</keyword>
<accession>A0A9P7STA8</accession>
<evidence type="ECO:0000259" key="4">
    <source>
        <dbReference type="PROSITE" id="PS50966"/>
    </source>
</evidence>
<reference evidence="5" key="1">
    <citation type="journal article" date="2020" name="bioRxiv">
        <title>Whole genome comparisons of ergot fungi reveals the divergence and evolution of species within the genus Claviceps are the result of varying mechanisms driving genome evolution and host range expansion.</title>
        <authorList>
            <person name="Wyka S.A."/>
            <person name="Mondo S.J."/>
            <person name="Liu M."/>
            <person name="Dettman J."/>
            <person name="Nalam V."/>
            <person name="Broders K.D."/>
        </authorList>
    </citation>
    <scope>NUCLEOTIDE SEQUENCE</scope>
    <source>
        <strain evidence="5">CCC 602</strain>
    </source>
</reference>
<gene>
    <name evidence="5" type="ORF">E4U43_005517</name>
</gene>
<dbReference type="InterPro" id="IPR013083">
    <property type="entry name" value="Znf_RING/FYVE/PHD"/>
</dbReference>
<evidence type="ECO:0000256" key="1">
    <source>
        <dbReference type="PROSITE-ProRule" id="PRU00175"/>
    </source>
</evidence>
<organism evidence="5 6">
    <name type="scientific">Claviceps pusilla</name>
    <dbReference type="NCBI Taxonomy" id="123648"/>
    <lineage>
        <taxon>Eukaryota</taxon>
        <taxon>Fungi</taxon>
        <taxon>Dikarya</taxon>
        <taxon>Ascomycota</taxon>
        <taxon>Pezizomycotina</taxon>
        <taxon>Sordariomycetes</taxon>
        <taxon>Hypocreomycetidae</taxon>
        <taxon>Hypocreales</taxon>
        <taxon>Clavicipitaceae</taxon>
        <taxon>Claviceps</taxon>
    </lineage>
</organism>
<dbReference type="OrthoDB" id="2122982at2759"/>
<name>A0A9P7STA8_9HYPO</name>
<dbReference type="PANTHER" id="PTHR21540">
    <property type="entry name" value="RING FINGER AND SWIM DOMAIN-CONTAINING PROTEIN 2"/>
    <property type="match status" value="1"/>
</dbReference>
<dbReference type="SUPFAM" id="SSF57850">
    <property type="entry name" value="RING/U-box"/>
    <property type="match status" value="1"/>
</dbReference>
<dbReference type="PANTHER" id="PTHR21540:SF0">
    <property type="entry name" value="PHD FAMILY PROTEIN"/>
    <property type="match status" value="1"/>
</dbReference>
<evidence type="ECO:0000313" key="5">
    <source>
        <dbReference type="EMBL" id="KAG5986412.1"/>
    </source>
</evidence>
<dbReference type="InterPro" id="IPR007527">
    <property type="entry name" value="Znf_SWIM"/>
</dbReference>
<dbReference type="AlphaFoldDB" id="A0A9P7STA8"/>
<dbReference type="InterPro" id="IPR039903">
    <property type="entry name" value="Zswim2"/>
</dbReference>